<evidence type="ECO:0000313" key="1">
    <source>
        <dbReference type="EMBL" id="OKY93859.1"/>
    </source>
</evidence>
<organism evidence="1 2">
    <name type="scientific">Alistipes putredinis</name>
    <dbReference type="NCBI Taxonomy" id="28117"/>
    <lineage>
        <taxon>Bacteria</taxon>
        <taxon>Pseudomonadati</taxon>
        <taxon>Bacteroidota</taxon>
        <taxon>Bacteroidia</taxon>
        <taxon>Bacteroidales</taxon>
        <taxon>Rikenellaceae</taxon>
        <taxon>Alistipes</taxon>
    </lineage>
</organism>
<dbReference type="EMBL" id="MNQH01000031">
    <property type="protein sequence ID" value="OKY93859.1"/>
    <property type="molecule type" value="Genomic_DNA"/>
</dbReference>
<dbReference type="Proteomes" id="UP000187417">
    <property type="component" value="Unassembled WGS sequence"/>
</dbReference>
<proteinExistence type="predicted"/>
<evidence type="ECO:0000313" key="2">
    <source>
        <dbReference type="Proteomes" id="UP000187417"/>
    </source>
</evidence>
<comment type="caution">
    <text evidence="1">The sequence shown here is derived from an EMBL/GenBank/DDBJ whole genome shotgun (WGS) entry which is preliminary data.</text>
</comment>
<dbReference type="STRING" id="28117.BHV66_07165"/>
<protein>
    <submittedName>
        <fullName evidence="1">Uncharacterized protein</fullName>
    </submittedName>
</protein>
<dbReference type="AlphaFoldDB" id="A0A1Q6F4P4"/>
<reference evidence="1 2" key="1">
    <citation type="journal article" date="2016" name="Nat. Biotechnol.">
        <title>Measurement of bacterial replication rates in microbial communities.</title>
        <authorList>
            <person name="Brown C.T."/>
            <person name="Olm M.R."/>
            <person name="Thomas B.C."/>
            <person name="Banfield J.F."/>
        </authorList>
    </citation>
    <scope>NUCLEOTIDE SEQUENCE [LARGE SCALE GENOMIC DNA]</scope>
    <source>
        <strain evidence="1">CAG:67_53_122</strain>
    </source>
</reference>
<gene>
    <name evidence="1" type="ORF">BHV66_07165</name>
</gene>
<accession>A0A1Q6F4P4</accession>
<sequence length="167" mass="18949">MSRKTLQDDEKNAVCVRYAQTGSLRAVASEYGISPMRVKRLWEALGEQQQQVLRASVEDLRQEVETTIVRSELTGDYLERVIKARDAAIAELWARLSDAKLRRAMSDKNLIAACKTLYDMSSGAEKRQSEPNDLFMVLNQRIHNEINHNYYIQEHGTTEADGSDSGN</sequence>
<name>A0A1Q6F4P4_9BACT</name>
<dbReference type="RefSeq" id="WP_022460885.1">
    <property type="nucleotide sequence ID" value="NZ_BAAFLA010000016.1"/>
</dbReference>